<dbReference type="AlphaFoldDB" id="A0A832M5X5"/>
<sequence>MTYPLILEHILDSYPTELRAQLKTDILRILEQDRREKLGELQAIIGFEQTQVRRVSEAMRVDIDKLFLTPP</sequence>
<name>A0A832M5X5_9CYAN</name>
<evidence type="ECO:0000313" key="1">
    <source>
        <dbReference type="EMBL" id="HGW94716.1"/>
    </source>
</evidence>
<organism evidence="1">
    <name type="scientific">Oscillatoriales cyanobacterium SpSt-402</name>
    <dbReference type="NCBI Taxonomy" id="2282168"/>
    <lineage>
        <taxon>Bacteria</taxon>
        <taxon>Bacillati</taxon>
        <taxon>Cyanobacteriota</taxon>
        <taxon>Cyanophyceae</taxon>
        <taxon>Oscillatoriophycideae</taxon>
        <taxon>Oscillatoriales</taxon>
    </lineage>
</organism>
<accession>A0A832M5X5</accession>
<proteinExistence type="predicted"/>
<dbReference type="EMBL" id="DSRD01000663">
    <property type="protein sequence ID" value="HGW94716.1"/>
    <property type="molecule type" value="Genomic_DNA"/>
</dbReference>
<protein>
    <submittedName>
        <fullName evidence="1">Uncharacterized protein</fullName>
    </submittedName>
</protein>
<comment type="caution">
    <text evidence="1">The sequence shown here is derived from an EMBL/GenBank/DDBJ whole genome shotgun (WGS) entry which is preliminary data.</text>
</comment>
<reference evidence="1" key="1">
    <citation type="journal article" date="2020" name="mSystems">
        <title>Genome- and Community-Level Interaction Insights into Carbon Utilization and Element Cycling Functions of Hydrothermarchaeota in Hydrothermal Sediment.</title>
        <authorList>
            <person name="Zhou Z."/>
            <person name="Liu Y."/>
            <person name="Xu W."/>
            <person name="Pan J."/>
            <person name="Luo Z.H."/>
            <person name="Li M."/>
        </authorList>
    </citation>
    <scope>NUCLEOTIDE SEQUENCE [LARGE SCALE GENOMIC DNA]</scope>
    <source>
        <strain evidence="1">SpSt-402</strain>
    </source>
</reference>
<gene>
    <name evidence="1" type="ORF">ENR47_10605</name>
</gene>